<dbReference type="GO" id="GO:0009116">
    <property type="term" value="P:nucleoside metabolic process"/>
    <property type="evidence" value="ECO:0007669"/>
    <property type="project" value="InterPro"/>
</dbReference>
<evidence type="ECO:0000256" key="2">
    <source>
        <dbReference type="ARBA" id="ARBA00006751"/>
    </source>
</evidence>
<dbReference type="PANTHER" id="PTHR11904:SF9">
    <property type="entry name" value="PURINE NUCLEOSIDE PHOSPHORYLASE-RELATED"/>
    <property type="match status" value="1"/>
</dbReference>
<comment type="pathway">
    <text evidence="1 5">Purine metabolism; purine nucleoside salvage.</text>
</comment>
<dbReference type="NCBIfam" id="NF006054">
    <property type="entry name" value="PRK08202.1"/>
    <property type="match status" value="1"/>
</dbReference>
<comment type="similarity">
    <text evidence="2 5">Belongs to the PNP/MTAP phosphorylase family.</text>
</comment>
<dbReference type="InParanoid" id="A0A395JPD7"/>
<keyword evidence="8" id="KW-1185">Reference proteome</keyword>
<evidence type="ECO:0000313" key="8">
    <source>
        <dbReference type="Proteomes" id="UP000253083"/>
    </source>
</evidence>
<dbReference type="EC" id="2.4.2.1" evidence="5"/>
<evidence type="ECO:0000256" key="5">
    <source>
        <dbReference type="PIRNR" id="PIRNR000477"/>
    </source>
</evidence>
<evidence type="ECO:0000256" key="1">
    <source>
        <dbReference type="ARBA" id="ARBA00005058"/>
    </source>
</evidence>
<reference evidence="7 8" key="1">
    <citation type="submission" date="2018-06" db="EMBL/GenBank/DDBJ databases">
        <title>Genomic Encyclopedia of Type Strains, Phase IV (KMG-IV): sequencing the most valuable type-strain genomes for metagenomic binning, comparative biology and taxonomic classification.</title>
        <authorList>
            <person name="Goeker M."/>
        </authorList>
    </citation>
    <scope>NUCLEOTIDE SEQUENCE [LARGE SCALE GENOMIC DNA]</scope>
    <source>
        <strain evidence="7 8">DSM 24032</strain>
    </source>
</reference>
<sequence length="277" mass="29154">MSNPNSAALHLLVEQAASHIKPLLEAPLDTAIVLGTGLSSLSLPGYHDVVSIKYDDIPGMPTSTAPSHDGELRIISNGQQTVALCAGRQHLYEGYSAQQVSTMTYVLRALGAKTLIITNASGGLNADFSPGDVMLIKDHMNLTGHNPLVGQDETLGIRFPDMSRPYDLSLRQKITAIASAQKITVHQGVYAGVLGPSLETSAERRMLRVMGADAVGMSTVLEVIAAVHCGLNVLGLAAITNLALGDENQAPDTLEDVLENAAVAASKMTVLLQKLLA</sequence>
<evidence type="ECO:0000313" key="7">
    <source>
        <dbReference type="EMBL" id="RBP53469.1"/>
    </source>
</evidence>
<dbReference type="Gene3D" id="3.40.50.1580">
    <property type="entry name" value="Nucleoside phosphorylase domain"/>
    <property type="match status" value="1"/>
</dbReference>
<dbReference type="GO" id="GO:0005737">
    <property type="term" value="C:cytoplasm"/>
    <property type="evidence" value="ECO:0007669"/>
    <property type="project" value="TreeGrafter"/>
</dbReference>
<evidence type="ECO:0000256" key="4">
    <source>
        <dbReference type="ARBA" id="ARBA00022679"/>
    </source>
</evidence>
<dbReference type="NCBIfam" id="TIGR01697">
    <property type="entry name" value="PNPH-PUNA-XAPA"/>
    <property type="match status" value="1"/>
</dbReference>
<evidence type="ECO:0000256" key="3">
    <source>
        <dbReference type="ARBA" id="ARBA00022676"/>
    </source>
</evidence>
<gene>
    <name evidence="7" type="ORF">DFR28_101855</name>
</gene>
<dbReference type="Proteomes" id="UP000253083">
    <property type="component" value="Unassembled WGS sequence"/>
</dbReference>
<organism evidence="7 8">
    <name type="scientific">Arenicella xantha</name>
    <dbReference type="NCBI Taxonomy" id="644221"/>
    <lineage>
        <taxon>Bacteria</taxon>
        <taxon>Pseudomonadati</taxon>
        <taxon>Pseudomonadota</taxon>
        <taxon>Gammaproteobacteria</taxon>
        <taxon>Arenicellales</taxon>
        <taxon>Arenicellaceae</taxon>
        <taxon>Arenicella</taxon>
    </lineage>
</organism>
<evidence type="ECO:0000259" key="6">
    <source>
        <dbReference type="Pfam" id="PF01048"/>
    </source>
</evidence>
<dbReference type="RefSeq" id="WP_113953032.1">
    <property type="nucleotide sequence ID" value="NZ_QNRT01000001.1"/>
</dbReference>
<dbReference type="AlphaFoldDB" id="A0A395JPD7"/>
<accession>A0A395JPD7</accession>
<dbReference type="SUPFAM" id="SSF53167">
    <property type="entry name" value="Purine and uridine phosphorylases"/>
    <property type="match status" value="1"/>
</dbReference>
<dbReference type="CDD" id="cd09009">
    <property type="entry name" value="PNP-EcPNPII_like"/>
    <property type="match status" value="1"/>
</dbReference>
<dbReference type="InterPro" id="IPR011268">
    <property type="entry name" value="Purine_phosphorylase"/>
</dbReference>
<keyword evidence="3 5" id="KW-0328">Glycosyltransferase</keyword>
<proteinExistence type="inferred from homology"/>
<comment type="caution">
    <text evidence="7">The sequence shown here is derived from an EMBL/GenBank/DDBJ whole genome shotgun (WGS) entry which is preliminary data.</text>
</comment>
<dbReference type="Pfam" id="PF01048">
    <property type="entry name" value="PNP_UDP_1"/>
    <property type="match status" value="1"/>
</dbReference>
<name>A0A395JPD7_9GAMM</name>
<dbReference type="InterPro" id="IPR035994">
    <property type="entry name" value="Nucleoside_phosphorylase_sf"/>
</dbReference>
<dbReference type="OrthoDB" id="1523230at2"/>
<feature type="domain" description="Nucleoside phosphorylase" evidence="6">
    <location>
        <begin position="31"/>
        <end position="276"/>
    </location>
</feature>
<dbReference type="EMBL" id="QNRT01000001">
    <property type="protein sequence ID" value="RBP53469.1"/>
    <property type="molecule type" value="Genomic_DNA"/>
</dbReference>
<comment type="function">
    <text evidence="5">The purine nucleoside phosphorylases catalyze the phosphorolytic breakdown of the N-glycosidic bond in the beta-(deoxy)ribonucleoside molecules, with the formation of the corresponding free purine bases and pentose-1-phosphate.</text>
</comment>
<dbReference type="PIRSF" id="PIRSF000477">
    <property type="entry name" value="PurNPase"/>
    <property type="match status" value="1"/>
</dbReference>
<protein>
    <recommendedName>
        <fullName evidence="5">Purine nucleoside phosphorylase</fullName>
        <ecNumber evidence="5">2.4.2.1</ecNumber>
    </recommendedName>
    <alternativeName>
        <fullName evidence="5">Inosine-guanosine phosphorylase</fullName>
    </alternativeName>
</protein>
<dbReference type="FunCoup" id="A0A395JPD7">
    <property type="interactions" value="542"/>
</dbReference>
<dbReference type="GO" id="GO:0004731">
    <property type="term" value="F:purine-nucleoside phosphorylase activity"/>
    <property type="evidence" value="ECO:0007669"/>
    <property type="project" value="UniProtKB-EC"/>
</dbReference>
<dbReference type="UniPathway" id="UPA00606"/>
<dbReference type="PANTHER" id="PTHR11904">
    <property type="entry name" value="METHYLTHIOADENOSINE/PURINE NUCLEOSIDE PHOSPHORYLASE"/>
    <property type="match status" value="1"/>
</dbReference>
<keyword evidence="4 5" id="KW-0808">Transferase</keyword>
<dbReference type="InterPro" id="IPR000845">
    <property type="entry name" value="Nucleoside_phosphorylase_d"/>
</dbReference>